<protein>
    <submittedName>
        <fullName evidence="1">Uncharacterized protein</fullName>
    </submittedName>
</protein>
<dbReference type="KEGG" id="mdu:MDUV_09220"/>
<proteinExistence type="predicted"/>
<accession>A0A7I7JY98</accession>
<sequence length="71" mass="7925">MLAQRFPTLPDVDHPNKWGRDVNTIDRGGVDWAPHFAQRSGEKCIGKLCKIPPVAIRLIQSAPLGVQRRPV</sequence>
<evidence type="ECO:0000313" key="2">
    <source>
        <dbReference type="Proteomes" id="UP000467006"/>
    </source>
</evidence>
<keyword evidence="2" id="KW-1185">Reference proteome</keyword>
<reference evidence="1 2" key="1">
    <citation type="journal article" date="2019" name="Emerg. Microbes Infect.">
        <title>Comprehensive subspecies identification of 175 nontuberculous mycobacteria species based on 7547 genomic profiles.</title>
        <authorList>
            <person name="Matsumoto Y."/>
            <person name="Kinjo T."/>
            <person name="Motooka D."/>
            <person name="Nabeya D."/>
            <person name="Jung N."/>
            <person name="Uechi K."/>
            <person name="Horii T."/>
            <person name="Iida T."/>
            <person name="Fujita J."/>
            <person name="Nakamura S."/>
        </authorList>
    </citation>
    <scope>NUCLEOTIDE SEQUENCE [LARGE SCALE GENOMIC DNA]</scope>
    <source>
        <strain evidence="1 2">JCM 6396</strain>
    </source>
</reference>
<gene>
    <name evidence="1" type="ORF">MDUV_09220</name>
</gene>
<evidence type="ECO:0000313" key="1">
    <source>
        <dbReference type="EMBL" id="BBX16062.1"/>
    </source>
</evidence>
<name>A0A7I7JY98_9MYCO</name>
<dbReference type="Proteomes" id="UP000467006">
    <property type="component" value="Chromosome"/>
</dbReference>
<organism evidence="1 2">
    <name type="scientific">Mycolicibacterium duvalii</name>
    <dbReference type="NCBI Taxonomy" id="39688"/>
    <lineage>
        <taxon>Bacteria</taxon>
        <taxon>Bacillati</taxon>
        <taxon>Actinomycetota</taxon>
        <taxon>Actinomycetes</taxon>
        <taxon>Mycobacteriales</taxon>
        <taxon>Mycobacteriaceae</taxon>
        <taxon>Mycolicibacterium</taxon>
    </lineage>
</organism>
<dbReference type="AlphaFoldDB" id="A0A7I7JY98"/>
<dbReference type="EMBL" id="AP022563">
    <property type="protein sequence ID" value="BBX16062.1"/>
    <property type="molecule type" value="Genomic_DNA"/>
</dbReference>